<dbReference type="GO" id="GO:0006405">
    <property type="term" value="P:RNA export from nucleus"/>
    <property type="evidence" value="ECO:0007669"/>
    <property type="project" value="TreeGrafter"/>
</dbReference>
<protein>
    <submittedName>
        <fullName evidence="7">6769_t:CDS:1</fullName>
    </submittedName>
</protein>
<comment type="similarity">
    <text evidence="2">Belongs to the non-repetitive/WGA-negative nucleoporin family.</text>
</comment>
<feature type="domain" description="Nucleoporin Nup133/Nup155-like N-terminal" evidence="6">
    <location>
        <begin position="51"/>
        <end position="467"/>
    </location>
</feature>
<organism evidence="7 8">
    <name type="scientific">Acaulospora morrowiae</name>
    <dbReference type="NCBI Taxonomy" id="94023"/>
    <lineage>
        <taxon>Eukaryota</taxon>
        <taxon>Fungi</taxon>
        <taxon>Fungi incertae sedis</taxon>
        <taxon>Mucoromycota</taxon>
        <taxon>Glomeromycotina</taxon>
        <taxon>Glomeromycetes</taxon>
        <taxon>Diversisporales</taxon>
        <taxon>Acaulosporaceae</taxon>
        <taxon>Acaulospora</taxon>
    </lineage>
</organism>
<reference evidence="7" key="1">
    <citation type="submission" date="2021-06" db="EMBL/GenBank/DDBJ databases">
        <authorList>
            <person name="Kallberg Y."/>
            <person name="Tangrot J."/>
            <person name="Rosling A."/>
        </authorList>
    </citation>
    <scope>NUCLEOTIDE SEQUENCE</scope>
    <source>
        <strain evidence="7">CL551</strain>
    </source>
</reference>
<comment type="subcellular location">
    <subcellularLocation>
        <location evidence="1">Nucleus</location>
    </subcellularLocation>
</comment>
<dbReference type="AlphaFoldDB" id="A0A9N8ZZ75"/>
<proteinExistence type="inferred from homology"/>
<evidence type="ECO:0000259" key="6">
    <source>
        <dbReference type="Pfam" id="PF08801"/>
    </source>
</evidence>
<evidence type="ECO:0000256" key="2">
    <source>
        <dbReference type="ARBA" id="ARBA00007373"/>
    </source>
</evidence>
<dbReference type="GO" id="GO:0036228">
    <property type="term" value="P:protein localization to nuclear inner membrane"/>
    <property type="evidence" value="ECO:0007669"/>
    <property type="project" value="TreeGrafter"/>
</dbReference>
<dbReference type="GO" id="GO:0044611">
    <property type="term" value="C:nuclear pore inner ring"/>
    <property type="evidence" value="ECO:0007669"/>
    <property type="project" value="TreeGrafter"/>
</dbReference>
<dbReference type="InterPro" id="IPR042538">
    <property type="entry name" value="Nucleoporin_Nup155_C_3"/>
</dbReference>
<feature type="domain" description="Nucleoporin Nup133/Nup155-like C-terminal" evidence="5">
    <location>
        <begin position="528"/>
        <end position="1160"/>
    </location>
</feature>
<accession>A0A9N8ZZ75</accession>
<comment type="caution">
    <text evidence="7">The sequence shown here is derived from an EMBL/GenBank/DDBJ whole genome shotgun (WGS) entry which is preliminary data.</text>
</comment>
<dbReference type="InterPro" id="IPR004870">
    <property type="entry name" value="Nucleoporin_Nup155"/>
</dbReference>
<dbReference type="PANTHER" id="PTHR10350:SF6">
    <property type="entry name" value="NUCLEAR PORE COMPLEX PROTEIN NUP155"/>
    <property type="match status" value="1"/>
</dbReference>
<dbReference type="Pfam" id="PF08801">
    <property type="entry name" value="Nucleoporin_N"/>
    <property type="match status" value="1"/>
</dbReference>
<dbReference type="OrthoDB" id="338970at2759"/>
<evidence type="ECO:0000256" key="4">
    <source>
        <dbReference type="ARBA" id="ARBA00023242"/>
    </source>
</evidence>
<dbReference type="Gene3D" id="1.20.120.1880">
    <property type="entry name" value="Nucleoporin, helical C-terminal domain"/>
    <property type="match status" value="1"/>
</dbReference>
<keyword evidence="8" id="KW-1185">Reference proteome</keyword>
<dbReference type="Pfam" id="PF03177">
    <property type="entry name" value="Nucleoporin_C"/>
    <property type="match status" value="1"/>
</dbReference>
<dbReference type="GO" id="GO:0006606">
    <property type="term" value="P:protein import into nucleus"/>
    <property type="evidence" value="ECO:0007669"/>
    <property type="project" value="TreeGrafter"/>
</dbReference>
<dbReference type="EMBL" id="CAJVPV010001892">
    <property type="protein sequence ID" value="CAG8511459.1"/>
    <property type="molecule type" value="Genomic_DNA"/>
</dbReference>
<dbReference type="GO" id="GO:0017056">
    <property type="term" value="F:structural constituent of nuclear pore"/>
    <property type="evidence" value="ECO:0007669"/>
    <property type="project" value="InterPro"/>
</dbReference>
<keyword evidence="4" id="KW-0539">Nucleus</keyword>
<keyword evidence="3" id="KW-0813">Transport</keyword>
<dbReference type="Gene3D" id="1.20.58.1780">
    <property type="match status" value="2"/>
</dbReference>
<dbReference type="InterPro" id="IPR007187">
    <property type="entry name" value="Nucleoporin_Nup133/Nup155_C"/>
</dbReference>
<name>A0A9N8ZZ75_9GLOM</name>
<evidence type="ECO:0000313" key="8">
    <source>
        <dbReference type="Proteomes" id="UP000789342"/>
    </source>
</evidence>
<dbReference type="Gene3D" id="1.25.40.440">
    <property type="entry name" value="Nucleoporin, helical domain, central subdomain"/>
    <property type="match status" value="1"/>
</dbReference>
<dbReference type="GO" id="GO:0000972">
    <property type="term" value="P:transcription-dependent tethering of RNA polymerase II gene DNA at nuclear periphery"/>
    <property type="evidence" value="ECO:0007669"/>
    <property type="project" value="TreeGrafter"/>
</dbReference>
<dbReference type="Proteomes" id="UP000789342">
    <property type="component" value="Unassembled WGS sequence"/>
</dbReference>
<dbReference type="PANTHER" id="PTHR10350">
    <property type="entry name" value="NUCLEAR PORE COMPLEX PROTEIN NUP155"/>
    <property type="match status" value="1"/>
</dbReference>
<evidence type="ECO:0000313" key="7">
    <source>
        <dbReference type="EMBL" id="CAG8511459.1"/>
    </source>
</evidence>
<evidence type="ECO:0000256" key="3">
    <source>
        <dbReference type="ARBA" id="ARBA00022448"/>
    </source>
</evidence>
<gene>
    <name evidence="7" type="ORF">AMORRO_LOCUS3749</name>
</gene>
<evidence type="ECO:0000256" key="1">
    <source>
        <dbReference type="ARBA" id="ARBA00004123"/>
    </source>
</evidence>
<evidence type="ECO:0000259" key="5">
    <source>
        <dbReference type="Pfam" id="PF03177"/>
    </source>
</evidence>
<sequence length="1192" mass="137098">MATRDDVINTKVSLDNRFISLLFRQSADRSQERYKEVLPETFPFKEECVIALPPRLRDILESNNRDIHVKLGCLPYINAVYFVVNDNLFIWEYEKGNVDSAIAHIDVHPLQDQYIKSVGLIKPRADRFIDSAQYVLVIATDKAIYVFGFSSLSQGVVFHDMSSDRYRTDYSKKDIGPIVGTDDGRIFLIDAGELCELVYEDEGWFSKACRLEIHSLSSINQYIRWVNPYSSSFKSIAVDDTRRMLYVMSPSHLEAYHIPKEGGSLRSIGKYSINDDKSMLKGEFVSIHSILNTDSPYFWLLAVTNTGQRGYFTCYIGNRGYNWWLFTESAAMLKTKEPNGLYILEVHEPPPPPQNQSQLTHQVKPEYHSFRYFHGIFLALRRVGSSNMLTATSPNYGSMFRRFIQNQEPIFSEHYYTCTLPNIFDIREVYDPLNDPKKSDEYSNELINQFNSLPRKFILYTINGIIIWSKQRPVEHLHNMIKKTTSRDVLKTFFDNYGPEQICATCLLIAKAESHSFIQTFGPSYNTLFEGFAFCLARILRPVWRQKILKASPDNTNPDRRDTNLPVPILKRVVDKLGELKNFCDSYPMFKSPPQIIGDTTTAQNTSLSSLYDLLVTLSDAINFILLMTEYNLPETIASIAKSSQQVVFQSAFEQLVTFQQVRSSWHDLVLAIIKRESGPRVDNLSRELERRCPTFCNAAETKMYQGYEALQKAKKNEDEHITSEALRNSLNLFCECINILTYGTLNNLCQEYKNFGFYEGAIELLLKAAQSFDPAPEKRNSILDLVIDTLRDAGVFVDGIQRNTQSYNPVLQKALNLGTSLNDKTFLYAVYDEFLRADSIPQLFDPPAPYLEDYLNSSNDLTSPISRKKMDLYCDFCVTHRQYLKAAMVKEHIAKNSGSDVGLQERLHYLSHAVGQAESAKEISETKDVMEALHRLRNELKVARIQFEIYLEIDKMSDAKYRAIALSTGKPDKAQLLALLNRQLFDADLLLREFAVPFDLVERELSIVHAVEVAPRRTDIDNIWRKIMHKASQRSKESGNPQPIIDIVLECGRKFYPHDLRVFPMETIVRLIAIYLIENGIDEPNFIARVLRQANVAFGDLFNTLHRLYALKVEPFNSKGGMYLLLKELVYVLNQWMKSVDERYDIESRSIHGYVSQYLTTVNHFSLGQDLSHEFLEIQRKLESFSANMLE</sequence>
<dbReference type="Gene3D" id="1.25.40.450">
    <property type="entry name" value="Nucleoporin, helical domain, N-terminal subdomain"/>
    <property type="match status" value="1"/>
</dbReference>
<dbReference type="InterPro" id="IPR042533">
    <property type="entry name" value="Nucleoporin_Nup155_C_1"/>
</dbReference>
<dbReference type="InterPro" id="IPR014908">
    <property type="entry name" value="Nucleoporin_Nup133/Nup155_N"/>
</dbReference>
<dbReference type="InterPro" id="IPR042537">
    <property type="entry name" value="Nucleoporin_Nup155_C_2"/>
</dbReference>